<evidence type="ECO:0000313" key="2">
    <source>
        <dbReference type="EMBL" id="KAK7967282.1"/>
    </source>
</evidence>
<comment type="caution">
    <text evidence="2">The sequence shown here is derived from an EMBL/GenBank/DDBJ whole genome shotgun (WGS) entry which is preliminary data.</text>
</comment>
<dbReference type="EMBL" id="JAQQWE010000001">
    <property type="protein sequence ID" value="KAK7967282.1"/>
    <property type="molecule type" value="Genomic_DNA"/>
</dbReference>
<organism evidence="2 3">
    <name type="scientific">Apiospora aurea</name>
    <dbReference type="NCBI Taxonomy" id="335848"/>
    <lineage>
        <taxon>Eukaryota</taxon>
        <taxon>Fungi</taxon>
        <taxon>Dikarya</taxon>
        <taxon>Ascomycota</taxon>
        <taxon>Pezizomycotina</taxon>
        <taxon>Sordariomycetes</taxon>
        <taxon>Xylariomycetidae</taxon>
        <taxon>Amphisphaeriales</taxon>
        <taxon>Apiosporaceae</taxon>
        <taxon>Apiospora</taxon>
    </lineage>
</organism>
<reference evidence="2 3" key="1">
    <citation type="submission" date="2023-01" db="EMBL/GenBank/DDBJ databases">
        <title>Analysis of 21 Apiospora genomes using comparative genomics revels a genus with tremendous synthesis potential of carbohydrate active enzymes and secondary metabolites.</title>
        <authorList>
            <person name="Sorensen T."/>
        </authorList>
    </citation>
    <scope>NUCLEOTIDE SEQUENCE [LARGE SCALE GENOMIC DNA]</scope>
    <source>
        <strain evidence="2 3">CBS 24483</strain>
    </source>
</reference>
<gene>
    <name evidence="2" type="ORF">PG986_001559</name>
</gene>
<proteinExistence type="predicted"/>
<dbReference type="Proteomes" id="UP001391051">
    <property type="component" value="Unassembled WGS sequence"/>
</dbReference>
<evidence type="ECO:0000313" key="3">
    <source>
        <dbReference type="Proteomes" id="UP001391051"/>
    </source>
</evidence>
<sequence length="70" mass="7592">MTNDDRNQEKKAQKAEIDQASISGFGRANDWVMDEPGGLGNTGQHWATLGDDWADAKGSKGSKGSDDWTH</sequence>
<feature type="compositionally biased region" description="Basic and acidic residues" evidence="1">
    <location>
        <begin position="1"/>
        <end position="17"/>
    </location>
</feature>
<evidence type="ECO:0000256" key="1">
    <source>
        <dbReference type="SAM" id="MobiDB-lite"/>
    </source>
</evidence>
<keyword evidence="3" id="KW-1185">Reference proteome</keyword>
<feature type="compositionally biased region" description="Basic and acidic residues" evidence="1">
    <location>
        <begin position="54"/>
        <end position="70"/>
    </location>
</feature>
<name>A0ABR1QX55_9PEZI</name>
<protein>
    <submittedName>
        <fullName evidence="2">Uncharacterized protein</fullName>
    </submittedName>
</protein>
<feature type="region of interest" description="Disordered" evidence="1">
    <location>
        <begin position="1"/>
        <end position="70"/>
    </location>
</feature>
<dbReference type="RefSeq" id="XP_066706674.1">
    <property type="nucleotide sequence ID" value="XM_066837781.1"/>
</dbReference>
<dbReference type="GeneID" id="92070843"/>
<accession>A0ABR1QX55</accession>